<organism evidence="2 4">
    <name type="scientific">Legionella adelaidensis</name>
    <dbReference type="NCBI Taxonomy" id="45056"/>
    <lineage>
        <taxon>Bacteria</taxon>
        <taxon>Pseudomonadati</taxon>
        <taxon>Pseudomonadota</taxon>
        <taxon>Gammaproteobacteria</taxon>
        <taxon>Legionellales</taxon>
        <taxon>Legionellaceae</taxon>
        <taxon>Legionella</taxon>
    </lineage>
</organism>
<reference evidence="3 5" key="2">
    <citation type="submission" date="2018-12" db="EMBL/GenBank/DDBJ databases">
        <authorList>
            <consortium name="Pathogen Informatics"/>
        </authorList>
    </citation>
    <scope>NUCLEOTIDE SEQUENCE [LARGE SCALE GENOMIC DNA]</scope>
    <source>
        <strain evidence="3 5">NCTC12735</strain>
        <plasmid evidence="5">24</plasmid>
    </source>
</reference>
<dbReference type="InterPro" id="IPR010982">
    <property type="entry name" value="Lambda_DNA-bd_dom_sf"/>
</dbReference>
<dbReference type="GO" id="GO:0003677">
    <property type="term" value="F:DNA binding"/>
    <property type="evidence" value="ECO:0007669"/>
    <property type="project" value="InterPro"/>
</dbReference>
<keyword evidence="4" id="KW-1185">Reference proteome</keyword>
<reference evidence="2 4" key="1">
    <citation type="submission" date="2015-11" db="EMBL/GenBank/DDBJ databases">
        <title>Identification of large and diverse effector repertoires of 38 Legionella species.</title>
        <authorList>
            <person name="Burstein D."/>
            <person name="Amaro F."/>
            <person name="Zusman T."/>
            <person name="Lifshitz Z."/>
            <person name="Cohen O."/>
            <person name="Gilbert J.A."/>
            <person name="Pupko T."/>
            <person name="Shuman H.A."/>
            <person name="Segal G."/>
        </authorList>
    </citation>
    <scope>NUCLEOTIDE SEQUENCE [LARGE SCALE GENOMIC DNA]</scope>
    <source>
        <strain evidence="2 4">1762-AUS-E</strain>
    </source>
</reference>
<keyword evidence="3" id="KW-0614">Plasmid</keyword>
<dbReference type="OrthoDB" id="5636356at2"/>
<dbReference type="EMBL" id="LR134433">
    <property type="protein sequence ID" value="VEH85965.1"/>
    <property type="molecule type" value="Genomic_DNA"/>
</dbReference>
<accession>A0A0W0R3R0</accession>
<dbReference type="PROSITE" id="PS50943">
    <property type="entry name" value="HTH_CROC1"/>
    <property type="match status" value="1"/>
</dbReference>
<evidence type="ECO:0000313" key="2">
    <source>
        <dbReference type="EMBL" id="KTC65683.1"/>
    </source>
</evidence>
<dbReference type="AlphaFoldDB" id="A0A0W0R3R0"/>
<dbReference type="SUPFAM" id="SSF47413">
    <property type="entry name" value="lambda repressor-like DNA-binding domains"/>
    <property type="match status" value="1"/>
</dbReference>
<dbReference type="InterPro" id="IPR001387">
    <property type="entry name" value="Cro/C1-type_HTH"/>
</dbReference>
<dbReference type="SMART" id="SM00530">
    <property type="entry name" value="HTH_XRE"/>
    <property type="match status" value="1"/>
</dbReference>
<evidence type="ECO:0000313" key="4">
    <source>
        <dbReference type="Proteomes" id="UP000054859"/>
    </source>
</evidence>
<dbReference type="KEGG" id="ladl:NCTC12735_01610"/>
<gene>
    <name evidence="2" type="ORF">Lade_0341</name>
    <name evidence="3" type="ORF">NCTC12735_01610</name>
</gene>
<geneLocation type="plasmid" evidence="3 5">
    <name>24</name>
</geneLocation>
<dbReference type="Proteomes" id="UP000054859">
    <property type="component" value="Unassembled WGS sequence"/>
</dbReference>
<protein>
    <submittedName>
        <fullName evidence="2">Putative transcriptional regulator</fullName>
    </submittedName>
</protein>
<dbReference type="EMBL" id="LNKA01000001">
    <property type="protein sequence ID" value="KTC65683.1"/>
    <property type="molecule type" value="Genomic_DNA"/>
</dbReference>
<sequence length="168" mass="18897">MKREYFVNNFSHRLKKLMINKGLSSTKSLAGVKISAIAKVCGCSIQMARRYVLGEALPEIDTIYKIAKWLNVPPGWLLFGEEPESPVNLDYSQLIQIDPEILEYILLKSAPLYSLSGNEKELVNFIMDIISDVTHIKADNESILKIINISINSAIRFNGIKNEKKANA</sequence>
<dbReference type="CDD" id="cd00093">
    <property type="entry name" value="HTH_XRE"/>
    <property type="match status" value="1"/>
</dbReference>
<dbReference type="RefSeq" id="WP_058461420.1">
    <property type="nucleotide sequence ID" value="NZ_CAAAHS010000006.1"/>
</dbReference>
<dbReference type="PATRIC" id="fig|45056.6.peg.348"/>
<dbReference type="Proteomes" id="UP000281170">
    <property type="component" value="Plasmid 24"/>
</dbReference>
<dbReference type="Gene3D" id="1.10.260.40">
    <property type="entry name" value="lambda repressor-like DNA-binding domains"/>
    <property type="match status" value="1"/>
</dbReference>
<dbReference type="STRING" id="45056.Lade_0341"/>
<evidence type="ECO:0000313" key="3">
    <source>
        <dbReference type="EMBL" id="VEH85965.1"/>
    </source>
</evidence>
<name>A0A0W0R3R0_9GAMM</name>
<evidence type="ECO:0000313" key="5">
    <source>
        <dbReference type="Proteomes" id="UP000281170"/>
    </source>
</evidence>
<dbReference type="Pfam" id="PF01381">
    <property type="entry name" value="HTH_3"/>
    <property type="match status" value="1"/>
</dbReference>
<evidence type="ECO:0000259" key="1">
    <source>
        <dbReference type="PROSITE" id="PS50943"/>
    </source>
</evidence>
<proteinExistence type="predicted"/>
<feature type="domain" description="HTH cro/C1-type" evidence="1">
    <location>
        <begin position="30"/>
        <end position="77"/>
    </location>
</feature>